<dbReference type="Proteomes" id="UP000036334">
    <property type="component" value="Unassembled WGS sequence"/>
</dbReference>
<protein>
    <submittedName>
        <fullName evidence="2">Uncharacterized protein</fullName>
    </submittedName>
</protein>
<name>A0A0I9TRZ0_9MYCO</name>
<evidence type="ECO:0000313" key="3">
    <source>
        <dbReference type="Proteomes" id="UP000036334"/>
    </source>
</evidence>
<dbReference type="RefSeq" id="WP_047314066.1">
    <property type="nucleotide sequence ID" value="NZ_LDPQ01000004.1"/>
</dbReference>
<keyword evidence="3" id="KW-1185">Reference proteome</keyword>
<dbReference type="EMBL" id="LDPR01000007">
    <property type="protein sequence ID" value="KLO36787.1"/>
    <property type="molecule type" value="Genomic_DNA"/>
</dbReference>
<sequence>MMDLIAKWRTGASQYGMASLQLYLLSYGAPILPVSDHIVKNSRISSLGSPRGSRRATVVDHCAAR</sequence>
<feature type="region of interest" description="Disordered" evidence="1">
    <location>
        <begin position="45"/>
        <end position="65"/>
    </location>
</feature>
<dbReference type="AlphaFoldDB" id="A0A0I9TRZ0"/>
<evidence type="ECO:0000313" key="2">
    <source>
        <dbReference type="EMBL" id="KLO36787.1"/>
    </source>
</evidence>
<proteinExistence type="predicted"/>
<dbReference type="PATRIC" id="fig|29311.18.peg.3211"/>
<comment type="caution">
    <text evidence="2">The sequence shown here is derived from an EMBL/GenBank/DDBJ whole genome shotgun (WGS) entry which is preliminary data.</text>
</comment>
<accession>A0A0I9TRZ0</accession>
<reference evidence="2 3" key="1">
    <citation type="submission" date="2015-05" db="EMBL/GenBank/DDBJ databases">
        <title>Genome sequence of Mycobacterium haemophilum.</title>
        <authorList>
            <person name="Greninger A.L."/>
            <person name="Cunningham G."/>
            <person name="Miller S."/>
        </authorList>
    </citation>
    <scope>NUCLEOTIDE SEQUENCE [LARGE SCALE GENOMIC DNA]</scope>
    <source>
        <strain evidence="3">UC1</strain>
    </source>
</reference>
<organism evidence="2 3">
    <name type="scientific">Mycobacterium haemophilum</name>
    <dbReference type="NCBI Taxonomy" id="29311"/>
    <lineage>
        <taxon>Bacteria</taxon>
        <taxon>Bacillati</taxon>
        <taxon>Actinomycetota</taxon>
        <taxon>Actinomycetes</taxon>
        <taxon>Mycobacteriales</taxon>
        <taxon>Mycobacteriaceae</taxon>
        <taxon>Mycobacterium</taxon>
    </lineage>
</organism>
<dbReference type="STRING" id="1202450.B586_11075"/>
<evidence type="ECO:0000256" key="1">
    <source>
        <dbReference type="SAM" id="MobiDB-lite"/>
    </source>
</evidence>
<gene>
    <name evidence="2" type="ORF">ABH38_10205</name>
</gene>